<dbReference type="Pfam" id="PF21365">
    <property type="entry name" value="Glyco_hydro_31_3rd"/>
    <property type="match status" value="1"/>
</dbReference>
<dbReference type="AlphaFoldDB" id="A0A1H0QRL5"/>
<evidence type="ECO:0000259" key="8">
    <source>
        <dbReference type="Pfam" id="PF13802"/>
    </source>
</evidence>
<dbReference type="PANTHER" id="PTHR22762">
    <property type="entry name" value="ALPHA-GLUCOSIDASE"/>
    <property type="match status" value="1"/>
</dbReference>
<dbReference type="Proteomes" id="UP000199651">
    <property type="component" value="Unassembled WGS sequence"/>
</dbReference>
<dbReference type="InterPro" id="IPR030458">
    <property type="entry name" value="Glyco_hydro_31_AS"/>
</dbReference>
<feature type="region of interest" description="Disordered" evidence="5">
    <location>
        <begin position="742"/>
        <end position="761"/>
    </location>
</feature>
<dbReference type="InterPro" id="IPR011013">
    <property type="entry name" value="Gal_mutarotase_sf_dom"/>
</dbReference>
<feature type="domain" description="Glycosyl hydrolase family 31 C-terminal" evidence="10">
    <location>
        <begin position="620"/>
        <end position="707"/>
    </location>
</feature>
<proteinExistence type="inferred from homology"/>
<evidence type="ECO:0000256" key="5">
    <source>
        <dbReference type="SAM" id="MobiDB-lite"/>
    </source>
</evidence>
<name>A0A1H0QRL5_9PSEU</name>
<keyword evidence="2 4" id="KW-0378">Hydrolase</keyword>
<dbReference type="Gene3D" id="2.60.40.1180">
    <property type="entry name" value="Golgi alpha-mannosidase II"/>
    <property type="match status" value="2"/>
</dbReference>
<dbReference type="Pfam" id="PF01055">
    <property type="entry name" value="Glyco_hydro_31_2nd"/>
    <property type="match status" value="1"/>
</dbReference>
<dbReference type="Gene3D" id="3.20.20.80">
    <property type="entry name" value="Glycosidases"/>
    <property type="match status" value="1"/>
</dbReference>
<dbReference type="PROSITE" id="PS00129">
    <property type="entry name" value="GLYCOSYL_HYDROL_F31_1"/>
    <property type="match status" value="1"/>
</dbReference>
<evidence type="ECO:0000313" key="12">
    <source>
        <dbReference type="Proteomes" id="UP000199651"/>
    </source>
</evidence>
<keyword evidence="6" id="KW-0732">Signal</keyword>
<dbReference type="CDD" id="cd06604">
    <property type="entry name" value="GH31_glucosidase_II_MalA"/>
    <property type="match status" value="1"/>
</dbReference>
<reference evidence="12" key="1">
    <citation type="submission" date="2016-10" db="EMBL/GenBank/DDBJ databases">
        <authorList>
            <person name="Varghese N."/>
            <person name="Submissions S."/>
        </authorList>
    </citation>
    <scope>NUCLEOTIDE SEQUENCE [LARGE SCALE GENOMIC DNA]</scope>
    <source>
        <strain evidence="12">IBRC-M 10655</strain>
    </source>
</reference>
<dbReference type="RefSeq" id="WP_166658164.1">
    <property type="nucleotide sequence ID" value="NZ_FNDV01000004.1"/>
</dbReference>
<dbReference type="InterPro" id="IPR048395">
    <property type="entry name" value="Glyco_hydro_31_C"/>
</dbReference>
<evidence type="ECO:0000259" key="9">
    <source>
        <dbReference type="Pfam" id="PF17137"/>
    </source>
</evidence>
<protein>
    <submittedName>
        <fullName evidence="11">Alpha-glucosidase</fullName>
    </submittedName>
</protein>
<dbReference type="GO" id="GO:0030246">
    <property type="term" value="F:carbohydrate binding"/>
    <property type="evidence" value="ECO:0007669"/>
    <property type="project" value="InterPro"/>
</dbReference>
<keyword evidence="12" id="KW-1185">Reference proteome</keyword>
<dbReference type="EMBL" id="FNJB01000007">
    <property type="protein sequence ID" value="SDP19983.1"/>
    <property type="molecule type" value="Genomic_DNA"/>
</dbReference>
<evidence type="ECO:0000313" key="11">
    <source>
        <dbReference type="EMBL" id="SDP19983.1"/>
    </source>
</evidence>
<dbReference type="SUPFAM" id="SSF74650">
    <property type="entry name" value="Galactose mutarotase-like"/>
    <property type="match status" value="1"/>
</dbReference>
<evidence type="ECO:0000259" key="10">
    <source>
        <dbReference type="Pfam" id="PF21365"/>
    </source>
</evidence>
<evidence type="ECO:0000256" key="6">
    <source>
        <dbReference type="SAM" id="SignalP"/>
    </source>
</evidence>
<dbReference type="InterPro" id="IPR017853">
    <property type="entry name" value="GH"/>
</dbReference>
<sequence>MNLTLQGTRPAARRKRRTIAAATVALLGASVLTAGLAHAVTPHPEIPLDKNNLQTLTVQGVTPTADGATFDLGGYLGLVRLYSEDVLKISVQPKGKAEYFSPAIQKKDWGTPKFKHNRSKKNYTLKTDKITVEISMDRFGVRVLDPQGNVINADDMAYGSGYEAGKPYVFKKTEPGEDFYGFGEQTRGLNKRGDSIRMWNTDNYAYSPTEKYLYASIPFFMGLKPNGHAYGVFFDNTHRSYFEMASERDDYYYFYADGGDLNYYFFNGPDIPNVLESYTELTGRYQQPPNWSLGWQQSSWGYEPAQKIVDVAKGYRDRGIPLDTMNLDIDYMDEFRVFTWGEGFENPEALDAQLESMGISTVTINDPAVKVDDGYSVYDSGNDIGAWATNPDGSDYVGSVWPGPSKFPDFTRQDVRNWWADHHGTLLDRGVEGIWLDMNEPAVFDNEYHTIPNDTEFNHGTQQATEIHNLYGMLETHATTQGFEQFQPNQRPFILTRDMYAGSQRDAALWTGDNVSTWDHLAMSLPMQMNIGLSGVPHVGSDIGGFAGQATPELMARWLQAGAFYPHARVHYQGHGNEGYSQEPWSFGPEVEAIAKKYISLRYQLMPYLVTAFHEASVTGAPVQRPLVYEFQNDPKVRDLDHEFMWGDDLLVAPVVQQGATSREVYLPAGSKWTDWWTGKSFEGGQTITAAAPLDVLPIYVQSNSIVANRAVQQFHDEKPLTDLVLDAWVDTAAKSTVYEDDGATKDHQKGEFDETEFSATRSGQDITLEKRMAHDGYDSTVTTVTWRLHDVPAPKGATAATVSYDPNTKIATVTAPAAATAVKVHF</sequence>
<dbReference type="PANTHER" id="PTHR22762:SF120">
    <property type="entry name" value="HETEROGLYCAN GLUCOSIDASE 1"/>
    <property type="match status" value="1"/>
</dbReference>
<dbReference type="GO" id="GO:0004553">
    <property type="term" value="F:hydrolase activity, hydrolyzing O-glycosyl compounds"/>
    <property type="evidence" value="ECO:0007669"/>
    <property type="project" value="InterPro"/>
</dbReference>
<dbReference type="SUPFAM" id="SSF51445">
    <property type="entry name" value="(Trans)glycosidases"/>
    <property type="match status" value="1"/>
</dbReference>
<dbReference type="Gene3D" id="2.60.40.1760">
    <property type="entry name" value="glycosyl hydrolase (family 31)"/>
    <property type="match status" value="1"/>
</dbReference>
<dbReference type="GO" id="GO:0005975">
    <property type="term" value="P:carbohydrate metabolic process"/>
    <property type="evidence" value="ECO:0007669"/>
    <property type="project" value="InterPro"/>
</dbReference>
<evidence type="ECO:0000256" key="2">
    <source>
        <dbReference type="ARBA" id="ARBA00022801"/>
    </source>
</evidence>
<feature type="chain" id="PRO_5011467258" evidence="6">
    <location>
        <begin position="40"/>
        <end position="827"/>
    </location>
</feature>
<dbReference type="InterPro" id="IPR000322">
    <property type="entry name" value="Glyco_hydro_31_TIM"/>
</dbReference>
<feature type="domain" description="Glycoside hydrolase family 31 N-terminal" evidence="8">
    <location>
        <begin position="79"/>
        <end position="243"/>
    </location>
</feature>
<evidence type="ECO:0000259" key="7">
    <source>
        <dbReference type="Pfam" id="PF01055"/>
    </source>
</evidence>
<organism evidence="11 12">
    <name type="scientific">Actinokineospora alba</name>
    <dbReference type="NCBI Taxonomy" id="504798"/>
    <lineage>
        <taxon>Bacteria</taxon>
        <taxon>Bacillati</taxon>
        <taxon>Actinomycetota</taxon>
        <taxon>Actinomycetes</taxon>
        <taxon>Pseudonocardiales</taxon>
        <taxon>Pseudonocardiaceae</taxon>
        <taxon>Actinokineospora</taxon>
    </lineage>
</organism>
<accession>A0A1H0QRL5</accession>
<feature type="domain" description="DUF5110" evidence="9">
    <location>
        <begin position="724"/>
        <end position="787"/>
    </location>
</feature>
<dbReference type="InterPro" id="IPR025887">
    <property type="entry name" value="Glyco_hydro_31_N_dom"/>
</dbReference>
<gene>
    <name evidence="11" type="ORF">SAMN05192558_107115</name>
</gene>
<dbReference type="InterPro" id="IPR033403">
    <property type="entry name" value="DUF5110"/>
</dbReference>
<evidence type="ECO:0000256" key="3">
    <source>
        <dbReference type="ARBA" id="ARBA00023295"/>
    </source>
</evidence>
<dbReference type="SUPFAM" id="SSF51011">
    <property type="entry name" value="Glycosyl hydrolase domain"/>
    <property type="match status" value="1"/>
</dbReference>
<feature type="signal peptide" evidence="6">
    <location>
        <begin position="1"/>
        <end position="39"/>
    </location>
</feature>
<dbReference type="InterPro" id="IPR013780">
    <property type="entry name" value="Glyco_hydro_b"/>
</dbReference>
<dbReference type="STRING" id="504798.SAMN05421871_104114"/>
<dbReference type="Pfam" id="PF17137">
    <property type="entry name" value="DUF5110"/>
    <property type="match status" value="1"/>
</dbReference>
<feature type="compositionally biased region" description="Basic and acidic residues" evidence="5">
    <location>
        <begin position="743"/>
        <end position="753"/>
    </location>
</feature>
<keyword evidence="3 4" id="KW-0326">Glycosidase</keyword>
<comment type="similarity">
    <text evidence="1 4">Belongs to the glycosyl hydrolase 31 family.</text>
</comment>
<feature type="domain" description="Glycoside hydrolase family 31 TIM barrel" evidence="7">
    <location>
        <begin position="287"/>
        <end position="611"/>
    </location>
</feature>
<dbReference type="CDD" id="cd14752">
    <property type="entry name" value="GH31_N"/>
    <property type="match status" value="1"/>
</dbReference>
<dbReference type="Pfam" id="PF13802">
    <property type="entry name" value="Gal_mutarotas_2"/>
    <property type="match status" value="1"/>
</dbReference>
<evidence type="ECO:0000256" key="4">
    <source>
        <dbReference type="RuleBase" id="RU361185"/>
    </source>
</evidence>
<evidence type="ECO:0000256" key="1">
    <source>
        <dbReference type="ARBA" id="ARBA00007806"/>
    </source>
</evidence>